<evidence type="ECO:0000313" key="4">
    <source>
        <dbReference type="EMBL" id="KAK2104448.1"/>
    </source>
</evidence>
<proteinExistence type="predicted"/>
<dbReference type="EC" id="2.5.1.18" evidence="1"/>
<evidence type="ECO:0000313" key="5">
    <source>
        <dbReference type="Proteomes" id="UP001266305"/>
    </source>
</evidence>
<evidence type="ECO:0000256" key="2">
    <source>
        <dbReference type="ARBA" id="ARBA00022679"/>
    </source>
</evidence>
<dbReference type="Proteomes" id="UP001266305">
    <property type="component" value="Unassembled WGS sequence"/>
</dbReference>
<dbReference type="EMBL" id="JASSZA010000008">
    <property type="protein sequence ID" value="KAK2104448.1"/>
    <property type="molecule type" value="Genomic_DNA"/>
</dbReference>
<gene>
    <name evidence="4" type="primary">GSTM2</name>
    <name evidence="4" type="ORF">P7K49_018304</name>
</gene>
<keyword evidence="2" id="KW-0808">Transferase</keyword>
<dbReference type="PROSITE" id="PS50404">
    <property type="entry name" value="GST_NTER"/>
    <property type="match status" value="1"/>
</dbReference>
<feature type="domain" description="GST N-terminal" evidence="3">
    <location>
        <begin position="1"/>
        <end position="24"/>
    </location>
</feature>
<dbReference type="PANTHER" id="PTHR11571:SF254">
    <property type="entry name" value="GLUTATHIONE S-TRANSFERASE MU 2"/>
    <property type="match status" value="1"/>
</dbReference>
<reference evidence="4 5" key="1">
    <citation type="submission" date="2023-05" db="EMBL/GenBank/DDBJ databases">
        <title>B98-5 Cell Line De Novo Hybrid Assembly: An Optical Mapping Approach.</title>
        <authorList>
            <person name="Kananen K."/>
            <person name="Auerbach J.A."/>
            <person name="Kautto E."/>
            <person name="Blachly J.S."/>
        </authorList>
    </citation>
    <scope>NUCLEOTIDE SEQUENCE [LARGE SCALE GENOMIC DNA]</scope>
    <source>
        <strain evidence="4">B95-8</strain>
        <tissue evidence="4">Cell line</tissue>
    </source>
</reference>
<dbReference type="PANTHER" id="PTHR11571">
    <property type="entry name" value="GLUTATHIONE S-TRANSFERASE"/>
    <property type="match status" value="1"/>
</dbReference>
<dbReference type="InterPro" id="IPR050213">
    <property type="entry name" value="GST_superfamily"/>
</dbReference>
<name>A0ABQ9V508_SAGOE</name>
<evidence type="ECO:0000259" key="3">
    <source>
        <dbReference type="PROSITE" id="PS50404"/>
    </source>
</evidence>
<keyword evidence="5" id="KW-1185">Reference proteome</keyword>
<dbReference type="Gene3D" id="1.20.1050.130">
    <property type="match status" value="1"/>
</dbReference>
<organism evidence="4 5">
    <name type="scientific">Saguinus oedipus</name>
    <name type="common">Cotton-top tamarin</name>
    <name type="synonym">Oedipomidas oedipus</name>
    <dbReference type="NCBI Taxonomy" id="9490"/>
    <lineage>
        <taxon>Eukaryota</taxon>
        <taxon>Metazoa</taxon>
        <taxon>Chordata</taxon>
        <taxon>Craniata</taxon>
        <taxon>Vertebrata</taxon>
        <taxon>Euteleostomi</taxon>
        <taxon>Mammalia</taxon>
        <taxon>Eutheria</taxon>
        <taxon>Euarchontoglires</taxon>
        <taxon>Primates</taxon>
        <taxon>Haplorrhini</taxon>
        <taxon>Platyrrhini</taxon>
        <taxon>Cebidae</taxon>
        <taxon>Callitrichinae</taxon>
        <taxon>Saguinus</taxon>
    </lineage>
</organism>
<evidence type="ECO:0000256" key="1">
    <source>
        <dbReference type="ARBA" id="ARBA00012452"/>
    </source>
</evidence>
<sequence length="96" mass="11150">MGLTRSPQSNAILRYTARKHNLCGETEKENIWEDILENQLMDDCMQLARLCYDPDFERLKPEYVEGLPEMLKLYSVSGKAAMVSWGQDHLCGFHRL</sequence>
<dbReference type="InterPro" id="IPR036282">
    <property type="entry name" value="Glutathione-S-Trfase_C_sf"/>
</dbReference>
<dbReference type="SUPFAM" id="SSF47616">
    <property type="entry name" value="GST C-terminal domain-like"/>
    <property type="match status" value="1"/>
</dbReference>
<protein>
    <recommendedName>
        <fullName evidence="1">glutathione transferase</fullName>
        <ecNumber evidence="1">2.5.1.18</ecNumber>
    </recommendedName>
</protein>
<dbReference type="InterPro" id="IPR004045">
    <property type="entry name" value="Glutathione_S-Trfase_N"/>
</dbReference>
<comment type="caution">
    <text evidence="4">The sequence shown here is derived from an EMBL/GenBank/DDBJ whole genome shotgun (WGS) entry which is preliminary data.</text>
</comment>
<accession>A0ABQ9V508</accession>